<evidence type="ECO:0000259" key="3">
    <source>
        <dbReference type="Pfam" id="PF25954"/>
    </source>
</evidence>
<accession>A0A5C6ZXX4</accession>
<dbReference type="OrthoDB" id="9814657at2"/>
<gene>
    <name evidence="4" type="ORF">ES724_00990</name>
</gene>
<dbReference type="GO" id="GO:0030313">
    <property type="term" value="C:cell envelope"/>
    <property type="evidence" value="ECO:0007669"/>
    <property type="project" value="TreeGrafter"/>
</dbReference>
<reference evidence="4 5" key="1">
    <citation type="submission" date="2019-08" db="EMBL/GenBank/DDBJ databases">
        <title>Genome sequence of Gillisia hiemivivida IC154 (type strain).</title>
        <authorList>
            <person name="Bowman J.P."/>
        </authorList>
    </citation>
    <scope>NUCLEOTIDE SEQUENCE [LARGE SCALE GENOMIC DNA]</scope>
    <source>
        <strain evidence="4 5">IC154</strain>
    </source>
</reference>
<dbReference type="Gene3D" id="2.40.50.100">
    <property type="match status" value="1"/>
</dbReference>
<evidence type="ECO:0000256" key="1">
    <source>
        <dbReference type="ARBA" id="ARBA00022448"/>
    </source>
</evidence>
<evidence type="ECO:0000313" key="5">
    <source>
        <dbReference type="Proteomes" id="UP000321367"/>
    </source>
</evidence>
<dbReference type="InterPro" id="IPR058792">
    <property type="entry name" value="Beta-barrel_RND_2"/>
</dbReference>
<keyword evidence="5" id="KW-1185">Reference proteome</keyword>
<dbReference type="SUPFAM" id="SSF111369">
    <property type="entry name" value="HlyD-like secretion proteins"/>
    <property type="match status" value="1"/>
</dbReference>
<dbReference type="Gene3D" id="1.10.287.470">
    <property type="entry name" value="Helix hairpin bin"/>
    <property type="match status" value="1"/>
</dbReference>
<comment type="caution">
    <text evidence="4">The sequence shown here is derived from an EMBL/GenBank/DDBJ whole genome shotgun (WGS) entry which is preliminary data.</text>
</comment>
<evidence type="ECO:0000256" key="2">
    <source>
        <dbReference type="SAM" id="MobiDB-lite"/>
    </source>
</evidence>
<protein>
    <submittedName>
        <fullName evidence="4">Efflux RND transporter periplasmic adaptor subunit</fullName>
    </submittedName>
</protein>
<dbReference type="EMBL" id="VORY01000001">
    <property type="protein sequence ID" value="TXD95873.1"/>
    <property type="molecule type" value="Genomic_DNA"/>
</dbReference>
<dbReference type="PANTHER" id="PTHR30097:SF4">
    <property type="entry name" value="SLR6042 PROTEIN"/>
    <property type="match status" value="1"/>
</dbReference>
<feature type="compositionally biased region" description="Basic and acidic residues" evidence="2">
    <location>
        <begin position="9"/>
        <end position="22"/>
    </location>
</feature>
<dbReference type="Pfam" id="PF25954">
    <property type="entry name" value="Beta-barrel_RND_2"/>
    <property type="match status" value="1"/>
</dbReference>
<dbReference type="GO" id="GO:0015679">
    <property type="term" value="P:plasma membrane copper ion transport"/>
    <property type="evidence" value="ECO:0007669"/>
    <property type="project" value="TreeGrafter"/>
</dbReference>
<evidence type="ECO:0000313" key="4">
    <source>
        <dbReference type="EMBL" id="TXD95873.1"/>
    </source>
</evidence>
<dbReference type="InterPro" id="IPR051909">
    <property type="entry name" value="MFP_Cation_Efflux"/>
</dbReference>
<feature type="region of interest" description="Disordered" evidence="2">
    <location>
        <begin position="1"/>
        <end position="24"/>
    </location>
</feature>
<proteinExistence type="predicted"/>
<keyword evidence="1" id="KW-0813">Transport</keyword>
<dbReference type="Proteomes" id="UP000321367">
    <property type="component" value="Unassembled WGS sequence"/>
</dbReference>
<feature type="domain" description="CusB-like beta-barrel" evidence="3">
    <location>
        <begin position="219"/>
        <end position="291"/>
    </location>
</feature>
<dbReference type="Gene3D" id="2.40.30.170">
    <property type="match status" value="1"/>
</dbReference>
<dbReference type="PANTHER" id="PTHR30097">
    <property type="entry name" value="CATION EFFLUX SYSTEM PROTEIN CUSB"/>
    <property type="match status" value="1"/>
</dbReference>
<name>A0A5C6ZXX4_9FLAO</name>
<sequence length="384" mass="42752">MLSCGESTSEEKIEEKSEKYSEENENQIELTNEQLKNTNIQIGNAEMRSLGSEISVNGIIDVPPQGNISINIPYGGFLKYTEMLPGTKVKKGQLLAVIENPMFIDIQQNYLETLAKGEYLKTDFERQEILYNEEVSSAKVYQQAKSMYNTNRAQINAMEEKLRLIGVNLKSLKAGKVSSAVNIYSPVTGQVREVFSNIGKFVGPEDIIMDVTDAKDLHVELTVYESDITKVQTGQKIRFSLANKPESWKEAEVFLIGSGVRDDRSITVHGHLLEEYEDLWPGMFVNARIETGTSDSYTLPQDAVVRFNSKNYIFISKESNKENGVEKHNFEMVEVITGSSEAGIIQIDLVEEGFDIKSASIVIKDANTLLATAKNSDDGGGHGH</sequence>
<organism evidence="4 5">
    <name type="scientific">Gillisia hiemivivida</name>
    <dbReference type="NCBI Taxonomy" id="291190"/>
    <lineage>
        <taxon>Bacteria</taxon>
        <taxon>Pseudomonadati</taxon>
        <taxon>Bacteroidota</taxon>
        <taxon>Flavobacteriia</taxon>
        <taxon>Flavobacteriales</taxon>
        <taxon>Flavobacteriaceae</taxon>
        <taxon>Gillisia</taxon>
    </lineage>
</organism>
<dbReference type="GO" id="GO:0060003">
    <property type="term" value="P:copper ion export"/>
    <property type="evidence" value="ECO:0007669"/>
    <property type="project" value="TreeGrafter"/>
</dbReference>
<dbReference type="Gene3D" id="2.40.420.20">
    <property type="match status" value="1"/>
</dbReference>
<dbReference type="AlphaFoldDB" id="A0A5C6ZXX4"/>